<gene>
    <name evidence="3" type="ORF">HDF08_003361</name>
</gene>
<dbReference type="InterPro" id="IPR001509">
    <property type="entry name" value="Epimerase_deHydtase"/>
</dbReference>
<evidence type="ECO:0000259" key="2">
    <source>
        <dbReference type="Pfam" id="PF01370"/>
    </source>
</evidence>
<comment type="caution">
    <text evidence="3">The sequence shown here is derived from an EMBL/GenBank/DDBJ whole genome shotgun (WGS) entry which is preliminary data.</text>
</comment>
<dbReference type="EMBL" id="JACCCU010000002">
    <property type="protein sequence ID" value="NYF91259.1"/>
    <property type="molecule type" value="Genomic_DNA"/>
</dbReference>
<proteinExistence type="predicted"/>
<dbReference type="SUPFAM" id="SSF51735">
    <property type="entry name" value="NAD(P)-binding Rossmann-fold domains"/>
    <property type="match status" value="1"/>
</dbReference>
<organism evidence="3 4">
    <name type="scientific">Tunturiibacter lichenicola</name>
    <dbReference type="NCBI Taxonomy" id="2051959"/>
    <lineage>
        <taxon>Bacteria</taxon>
        <taxon>Pseudomonadati</taxon>
        <taxon>Acidobacteriota</taxon>
        <taxon>Terriglobia</taxon>
        <taxon>Terriglobales</taxon>
        <taxon>Acidobacteriaceae</taxon>
        <taxon>Tunturiibacter</taxon>
    </lineage>
</organism>
<dbReference type="PANTHER" id="PTHR48079:SF6">
    <property type="entry name" value="NAD(P)-BINDING DOMAIN-CONTAINING PROTEIN-RELATED"/>
    <property type="match status" value="1"/>
</dbReference>
<dbReference type="Gene3D" id="3.40.50.720">
    <property type="entry name" value="NAD(P)-binding Rossmann-like Domain"/>
    <property type="match status" value="1"/>
</dbReference>
<sequence length="295" mass="31382">MRVFVTGATGFIGTELVKELIGSGHQVRGLTRSDAGVEQLKVVGAEVHRGNLQDLDSLRSGATGMDAVVNLAFNHDDFSKFAQNAKDEIQAIEALGSVLESGKLLVVTSGVGPGAPGQVRKESDPATDSSAMPRRPEQAAQAVAAKGVHLAIVRLPQVHDTRKQGLVTRLIQIAREKGISAYVGDGTNRWAAAPLKDVAHLYRLAVESSGPGVTTYHAVQEEGVPLRDIAETVGKGLKVPVVSIPAEKAVEHFGMFFGHAASQDMPGSSEWTRKTLGWEPTGPGMIEDLTNMKYF</sequence>
<dbReference type="Pfam" id="PF01370">
    <property type="entry name" value="Epimerase"/>
    <property type="match status" value="1"/>
</dbReference>
<evidence type="ECO:0000313" key="3">
    <source>
        <dbReference type="EMBL" id="NYF91259.1"/>
    </source>
</evidence>
<name>A0A852VJB3_9BACT</name>
<dbReference type="InterPro" id="IPR051783">
    <property type="entry name" value="NAD(P)-dependent_oxidoreduct"/>
</dbReference>
<protein>
    <submittedName>
        <fullName evidence="3">Nucleoside-diphosphate-sugar epimerase</fullName>
    </submittedName>
</protein>
<evidence type="ECO:0000313" key="4">
    <source>
        <dbReference type="Proteomes" id="UP000564385"/>
    </source>
</evidence>
<dbReference type="Proteomes" id="UP000564385">
    <property type="component" value="Unassembled WGS sequence"/>
</dbReference>
<dbReference type="CDD" id="cd05262">
    <property type="entry name" value="SDR_a7"/>
    <property type="match status" value="1"/>
</dbReference>
<reference evidence="3 4" key="1">
    <citation type="submission" date="2020-07" db="EMBL/GenBank/DDBJ databases">
        <title>Genomic Encyclopedia of Type Strains, Phase IV (KMG-V): Genome sequencing to study the core and pangenomes of soil and plant-associated prokaryotes.</title>
        <authorList>
            <person name="Whitman W."/>
        </authorList>
    </citation>
    <scope>NUCLEOTIDE SEQUENCE [LARGE SCALE GENOMIC DNA]</scope>
    <source>
        <strain evidence="3 4">M8UP22</strain>
    </source>
</reference>
<accession>A0A852VJB3</accession>
<feature type="domain" description="NAD-dependent epimerase/dehydratase" evidence="2">
    <location>
        <begin position="3"/>
        <end position="208"/>
    </location>
</feature>
<dbReference type="AlphaFoldDB" id="A0A852VJB3"/>
<dbReference type="GO" id="GO:0004029">
    <property type="term" value="F:aldehyde dehydrogenase (NAD+) activity"/>
    <property type="evidence" value="ECO:0007669"/>
    <property type="project" value="TreeGrafter"/>
</dbReference>
<feature type="region of interest" description="Disordered" evidence="1">
    <location>
        <begin position="114"/>
        <end position="135"/>
    </location>
</feature>
<dbReference type="InterPro" id="IPR036291">
    <property type="entry name" value="NAD(P)-bd_dom_sf"/>
</dbReference>
<dbReference type="GO" id="GO:0005737">
    <property type="term" value="C:cytoplasm"/>
    <property type="evidence" value="ECO:0007669"/>
    <property type="project" value="TreeGrafter"/>
</dbReference>
<evidence type="ECO:0000256" key="1">
    <source>
        <dbReference type="SAM" id="MobiDB-lite"/>
    </source>
</evidence>
<dbReference type="PANTHER" id="PTHR48079">
    <property type="entry name" value="PROTEIN YEEZ"/>
    <property type="match status" value="1"/>
</dbReference>